<dbReference type="SUPFAM" id="SSF47095">
    <property type="entry name" value="HMG-box"/>
    <property type="match status" value="1"/>
</dbReference>
<comment type="caution">
    <text evidence="1">The sequence shown here is derived from an EMBL/GenBank/DDBJ whole genome shotgun (WGS) entry which is preliminary data.</text>
</comment>
<dbReference type="OrthoDB" id="1919336at2759"/>
<accession>A0A9N9E7Z7</accession>
<dbReference type="AlphaFoldDB" id="A0A9N9E7Z7"/>
<evidence type="ECO:0000313" key="1">
    <source>
        <dbReference type="EMBL" id="CAG8661863.1"/>
    </source>
</evidence>
<keyword evidence="2" id="KW-1185">Reference proteome</keyword>
<evidence type="ECO:0000313" key="2">
    <source>
        <dbReference type="Proteomes" id="UP000789570"/>
    </source>
</evidence>
<dbReference type="InterPro" id="IPR036910">
    <property type="entry name" value="HMG_box_dom_sf"/>
</dbReference>
<gene>
    <name evidence="1" type="ORF">FCALED_LOCUS11582</name>
</gene>
<dbReference type="Proteomes" id="UP000789570">
    <property type="component" value="Unassembled WGS sequence"/>
</dbReference>
<sequence>MSEISELKIIPYTSKDYYASKNQQKKREPSMFMSFRKEKMKSKPTDISFADYFDEVTNLWKCMSEVERSEWQKNYNNNQDKKLRKDHKIENLNIHEKYVFPDKFISVPDLVVGIASTSGSGVNDDLNVKLHNLETGAQFQMSNNSNNLSLFLNGSSVQAIS</sequence>
<dbReference type="EMBL" id="CAJVPQ010004985">
    <property type="protein sequence ID" value="CAG8661863.1"/>
    <property type="molecule type" value="Genomic_DNA"/>
</dbReference>
<organism evidence="1 2">
    <name type="scientific">Funneliformis caledonium</name>
    <dbReference type="NCBI Taxonomy" id="1117310"/>
    <lineage>
        <taxon>Eukaryota</taxon>
        <taxon>Fungi</taxon>
        <taxon>Fungi incertae sedis</taxon>
        <taxon>Mucoromycota</taxon>
        <taxon>Glomeromycotina</taxon>
        <taxon>Glomeromycetes</taxon>
        <taxon>Glomerales</taxon>
        <taxon>Glomeraceae</taxon>
        <taxon>Funneliformis</taxon>
    </lineage>
</organism>
<proteinExistence type="predicted"/>
<protein>
    <submittedName>
        <fullName evidence="1">11068_t:CDS:1</fullName>
    </submittedName>
</protein>
<reference evidence="1" key="1">
    <citation type="submission" date="2021-06" db="EMBL/GenBank/DDBJ databases">
        <authorList>
            <person name="Kallberg Y."/>
            <person name="Tangrot J."/>
            <person name="Rosling A."/>
        </authorList>
    </citation>
    <scope>NUCLEOTIDE SEQUENCE</scope>
    <source>
        <strain evidence="1">UK204</strain>
    </source>
</reference>
<dbReference type="Gene3D" id="1.10.30.10">
    <property type="entry name" value="High mobility group box domain"/>
    <property type="match status" value="1"/>
</dbReference>
<name>A0A9N9E7Z7_9GLOM</name>